<dbReference type="Proteomes" id="UP000198620">
    <property type="component" value="Unassembled WGS sequence"/>
</dbReference>
<dbReference type="OrthoDB" id="9801870at2"/>
<keyword evidence="2" id="KW-1185">Reference proteome</keyword>
<dbReference type="InterPro" id="IPR036287">
    <property type="entry name" value="Rv1873-like_sf"/>
</dbReference>
<gene>
    <name evidence="1" type="ORF">SAMN05216387_10729</name>
</gene>
<organism evidence="1 2">
    <name type="scientific">Nitrosovibrio tenuis</name>
    <dbReference type="NCBI Taxonomy" id="1233"/>
    <lineage>
        <taxon>Bacteria</taxon>
        <taxon>Pseudomonadati</taxon>
        <taxon>Pseudomonadota</taxon>
        <taxon>Betaproteobacteria</taxon>
        <taxon>Nitrosomonadales</taxon>
        <taxon>Nitrosomonadaceae</taxon>
        <taxon>Nitrosovibrio</taxon>
    </lineage>
</organism>
<sequence>MSDPYNLRRFTDAQQSIYDDVLQELREGRKRSHWMWFIFPQIEGLGHSAMARAYAISSREEAGAYLWHPVLGPRLRECARLVAGINGRSIEDVFGYPDYMKFRSSMTLFSTVAPDLEIFDECLRKYFGGEPDPATLTELNKK</sequence>
<dbReference type="EMBL" id="FOBH01000007">
    <property type="protein sequence ID" value="SEL23301.1"/>
    <property type="molecule type" value="Genomic_DNA"/>
</dbReference>
<dbReference type="PIRSF" id="PIRSF008546">
    <property type="entry name" value="UCP008546"/>
    <property type="match status" value="1"/>
</dbReference>
<dbReference type="SUPFAM" id="SSF140736">
    <property type="entry name" value="Rv1873-like"/>
    <property type="match status" value="1"/>
</dbReference>
<dbReference type="AlphaFoldDB" id="A0A1H7NIX1"/>
<evidence type="ECO:0000313" key="1">
    <source>
        <dbReference type="EMBL" id="SEL23301.1"/>
    </source>
</evidence>
<dbReference type="InterPro" id="IPR014937">
    <property type="entry name" value="DUF1810"/>
</dbReference>
<dbReference type="Pfam" id="PF08837">
    <property type="entry name" value="DUF1810"/>
    <property type="match status" value="1"/>
</dbReference>
<protein>
    <submittedName>
        <fullName evidence="1">Uncharacterized protein, DUF1810 family</fullName>
    </submittedName>
</protein>
<dbReference type="Gene3D" id="1.25.40.380">
    <property type="entry name" value="Protein of unknown function DUF1810"/>
    <property type="match status" value="1"/>
</dbReference>
<name>A0A1H7NIX1_9PROT</name>
<reference evidence="1 2" key="1">
    <citation type="submission" date="2016-10" db="EMBL/GenBank/DDBJ databases">
        <authorList>
            <person name="de Groot N.N."/>
        </authorList>
    </citation>
    <scope>NUCLEOTIDE SEQUENCE [LARGE SCALE GENOMIC DNA]</scope>
    <source>
        <strain evidence="1 2">Nv1</strain>
    </source>
</reference>
<proteinExistence type="predicted"/>
<accession>A0A1H7NIX1</accession>
<evidence type="ECO:0000313" key="2">
    <source>
        <dbReference type="Proteomes" id="UP000198620"/>
    </source>
</evidence>
<dbReference type="RefSeq" id="WP_090828825.1">
    <property type="nucleotide sequence ID" value="NZ_FOBH01000007.1"/>
</dbReference>